<dbReference type="AlphaFoldDB" id="A0A2S0VSK5"/>
<dbReference type="RefSeq" id="WP_108603241.1">
    <property type="nucleotide sequence ID" value="NZ_CP026604.1"/>
</dbReference>
<sequence length="115" mass="12582">MTTTVIELVTYNLKAGISAEQLKAVHPQVNDFLMAQDGFMYRSLSNDKSGLLYDIVYWRDMASAKKASEAFMASTAGQALCQLTDMDSVTMRHMPVSTEAMICSSSSESSEPALI</sequence>
<organism evidence="1 2">
    <name type="scientific">Saccharobesus litoralis</name>
    <dbReference type="NCBI Taxonomy" id="2172099"/>
    <lineage>
        <taxon>Bacteria</taxon>
        <taxon>Pseudomonadati</taxon>
        <taxon>Pseudomonadota</taxon>
        <taxon>Gammaproteobacteria</taxon>
        <taxon>Alteromonadales</taxon>
        <taxon>Alteromonadaceae</taxon>
        <taxon>Saccharobesus</taxon>
    </lineage>
</organism>
<dbReference type="InterPro" id="IPR011008">
    <property type="entry name" value="Dimeric_a/b-barrel"/>
</dbReference>
<dbReference type="Proteomes" id="UP000244441">
    <property type="component" value="Chromosome"/>
</dbReference>
<dbReference type="OrthoDB" id="7859710at2"/>
<evidence type="ECO:0000313" key="1">
    <source>
        <dbReference type="EMBL" id="AWB67194.1"/>
    </source>
</evidence>
<dbReference type="EMBL" id="CP026604">
    <property type="protein sequence ID" value="AWB67194.1"/>
    <property type="molecule type" value="Genomic_DNA"/>
</dbReference>
<evidence type="ECO:0008006" key="3">
    <source>
        <dbReference type="Google" id="ProtNLM"/>
    </source>
</evidence>
<evidence type="ECO:0000313" key="2">
    <source>
        <dbReference type="Proteomes" id="UP000244441"/>
    </source>
</evidence>
<keyword evidence="2" id="KW-1185">Reference proteome</keyword>
<dbReference type="SUPFAM" id="SSF54909">
    <property type="entry name" value="Dimeric alpha+beta barrel"/>
    <property type="match status" value="1"/>
</dbReference>
<protein>
    <recommendedName>
        <fullName evidence="3">ABM domain-containing protein</fullName>
    </recommendedName>
</protein>
<proteinExistence type="predicted"/>
<name>A0A2S0VSK5_9ALTE</name>
<dbReference type="KEGG" id="cate:C2869_12445"/>
<accession>A0A2S0VSK5</accession>
<gene>
    <name evidence="1" type="ORF">C2869_12445</name>
</gene>
<reference evidence="1 2" key="1">
    <citation type="submission" date="2018-01" db="EMBL/GenBank/DDBJ databases">
        <title>Genome sequence of a Cantenovulum-like bacteria.</title>
        <authorList>
            <person name="Tan W.R."/>
            <person name="Lau N.-S."/>
            <person name="Go F."/>
            <person name="Amirul A.-A.A."/>
        </authorList>
    </citation>
    <scope>NUCLEOTIDE SEQUENCE [LARGE SCALE GENOMIC DNA]</scope>
    <source>
        <strain evidence="1 2">CCB-QB4</strain>
    </source>
</reference>